<proteinExistence type="predicted"/>
<reference evidence="2" key="1">
    <citation type="journal article" date="2022" name="Mol. Ecol. Resour.">
        <title>The genomes of chicory, endive, great burdock and yacon provide insights into Asteraceae palaeo-polyploidization history and plant inulin production.</title>
        <authorList>
            <person name="Fan W."/>
            <person name="Wang S."/>
            <person name="Wang H."/>
            <person name="Wang A."/>
            <person name="Jiang F."/>
            <person name="Liu H."/>
            <person name="Zhao H."/>
            <person name="Xu D."/>
            <person name="Zhang Y."/>
        </authorList>
    </citation>
    <scope>NUCLEOTIDE SEQUENCE [LARGE SCALE GENOMIC DNA]</scope>
    <source>
        <strain evidence="2">cv. Yunnan</strain>
    </source>
</reference>
<gene>
    <name evidence="1" type="ORF">L1987_25584</name>
</gene>
<evidence type="ECO:0000313" key="2">
    <source>
        <dbReference type="Proteomes" id="UP001056120"/>
    </source>
</evidence>
<evidence type="ECO:0000313" key="1">
    <source>
        <dbReference type="EMBL" id="KAI3804209.1"/>
    </source>
</evidence>
<keyword evidence="2" id="KW-1185">Reference proteome</keyword>
<reference evidence="1 2" key="2">
    <citation type="journal article" date="2022" name="Mol. Ecol. Resour.">
        <title>The genomes of chicory, endive, great burdock and yacon provide insights into Asteraceae paleo-polyploidization history and plant inulin production.</title>
        <authorList>
            <person name="Fan W."/>
            <person name="Wang S."/>
            <person name="Wang H."/>
            <person name="Wang A."/>
            <person name="Jiang F."/>
            <person name="Liu H."/>
            <person name="Zhao H."/>
            <person name="Xu D."/>
            <person name="Zhang Y."/>
        </authorList>
    </citation>
    <scope>NUCLEOTIDE SEQUENCE [LARGE SCALE GENOMIC DNA]</scope>
    <source>
        <strain evidence="2">cv. Yunnan</strain>
        <tissue evidence="1">Leaves</tissue>
    </source>
</reference>
<name>A0ACB9I887_9ASTR</name>
<dbReference type="Proteomes" id="UP001056120">
    <property type="component" value="Linkage Group LG09"/>
</dbReference>
<dbReference type="EMBL" id="CM042026">
    <property type="protein sequence ID" value="KAI3804209.1"/>
    <property type="molecule type" value="Genomic_DNA"/>
</dbReference>
<accession>A0ACB9I887</accession>
<sequence>MRLLDQPNVVPFKNCFYSTTEKNKVYLNIVLEYIPETVYRVSRHYSRRTQHIPILYTQLYTYQICRALNYIHSVIGVCHRDIKPQNLLSIVLYNNLRS</sequence>
<comment type="caution">
    <text evidence="1">The sequence shown here is derived from an EMBL/GenBank/DDBJ whole genome shotgun (WGS) entry which is preliminary data.</text>
</comment>
<organism evidence="1 2">
    <name type="scientific">Smallanthus sonchifolius</name>
    <dbReference type="NCBI Taxonomy" id="185202"/>
    <lineage>
        <taxon>Eukaryota</taxon>
        <taxon>Viridiplantae</taxon>
        <taxon>Streptophyta</taxon>
        <taxon>Embryophyta</taxon>
        <taxon>Tracheophyta</taxon>
        <taxon>Spermatophyta</taxon>
        <taxon>Magnoliopsida</taxon>
        <taxon>eudicotyledons</taxon>
        <taxon>Gunneridae</taxon>
        <taxon>Pentapetalae</taxon>
        <taxon>asterids</taxon>
        <taxon>campanulids</taxon>
        <taxon>Asterales</taxon>
        <taxon>Asteraceae</taxon>
        <taxon>Asteroideae</taxon>
        <taxon>Heliantheae alliance</taxon>
        <taxon>Millerieae</taxon>
        <taxon>Smallanthus</taxon>
    </lineage>
</organism>
<protein>
    <submittedName>
        <fullName evidence="1">Uncharacterized protein</fullName>
    </submittedName>
</protein>